<dbReference type="AlphaFoldDB" id="A0A9P7J6F6"/>
<dbReference type="GeneID" id="64627551"/>
<accession>A0A9P7J6F6</accession>
<comment type="caution">
    <text evidence="1">The sequence shown here is derived from an EMBL/GenBank/DDBJ whole genome shotgun (WGS) entry which is preliminary data.</text>
</comment>
<dbReference type="RefSeq" id="XP_041187300.1">
    <property type="nucleotide sequence ID" value="XM_041333534.1"/>
</dbReference>
<protein>
    <submittedName>
        <fullName evidence="1">Uncharacterized protein</fullName>
    </submittedName>
</protein>
<organism evidence="1 2">
    <name type="scientific">Suillus subaureus</name>
    <dbReference type="NCBI Taxonomy" id="48587"/>
    <lineage>
        <taxon>Eukaryota</taxon>
        <taxon>Fungi</taxon>
        <taxon>Dikarya</taxon>
        <taxon>Basidiomycota</taxon>
        <taxon>Agaricomycotina</taxon>
        <taxon>Agaricomycetes</taxon>
        <taxon>Agaricomycetidae</taxon>
        <taxon>Boletales</taxon>
        <taxon>Suillineae</taxon>
        <taxon>Suillaceae</taxon>
        <taxon>Suillus</taxon>
    </lineage>
</organism>
<evidence type="ECO:0000313" key="1">
    <source>
        <dbReference type="EMBL" id="KAG1805547.1"/>
    </source>
</evidence>
<reference evidence="1" key="1">
    <citation type="journal article" date="2020" name="New Phytol.">
        <title>Comparative genomics reveals dynamic genome evolution in host specialist ectomycorrhizal fungi.</title>
        <authorList>
            <person name="Lofgren L.A."/>
            <person name="Nguyen N.H."/>
            <person name="Vilgalys R."/>
            <person name="Ruytinx J."/>
            <person name="Liao H.L."/>
            <person name="Branco S."/>
            <person name="Kuo A."/>
            <person name="LaButti K."/>
            <person name="Lipzen A."/>
            <person name="Andreopoulos W."/>
            <person name="Pangilinan J."/>
            <person name="Riley R."/>
            <person name="Hundley H."/>
            <person name="Na H."/>
            <person name="Barry K."/>
            <person name="Grigoriev I.V."/>
            <person name="Stajich J.E."/>
            <person name="Kennedy P.G."/>
        </authorList>
    </citation>
    <scope>NUCLEOTIDE SEQUENCE</scope>
    <source>
        <strain evidence="1">MN1</strain>
    </source>
</reference>
<name>A0A9P7J6F6_9AGAM</name>
<dbReference type="OrthoDB" id="432412at2759"/>
<gene>
    <name evidence="1" type="ORF">BJ212DRAFT_1304006</name>
</gene>
<dbReference type="Proteomes" id="UP000807769">
    <property type="component" value="Unassembled WGS sequence"/>
</dbReference>
<evidence type="ECO:0000313" key="2">
    <source>
        <dbReference type="Proteomes" id="UP000807769"/>
    </source>
</evidence>
<keyword evidence="2" id="KW-1185">Reference proteome</keyword>
<sequence length="213" mass="24067">MRRITARSMWSNGAHVFVGRVDKRYRLQFCSVHYNVPGKSAPRTDTILPGESPSLQKIPEYATPLLQPLLLQFSHFYPAYEKLLELLCMHLLPKLHEDGHSIDIGLSERMDVLDQQSTKHLPETADYHALLSISSFAKVGCPDVIYAQGSQENVEDFVANVKPMQWLPLKVRSVEPTDLAIDFEKVGEVVEGMRRCGRDKYITETGIGNSVLQ</sequence>
<dbReference type="EMBL" id="JABBWG010000052">
    <property type="protein sequence ID" value="KAG1805547.1"/>
    <property type="molecule type" value="Genomic_DNA"/>
</dbReference>
<proteinExistence type="predicted"/>